<dbReference type="RefSeq" id="WP_197958496.1">
    <property type="nucleotide sequence ID" value="NZ_JACCHP010000002.1"/>
</dbReference>
<evidence type="ECO:0000259" key="3">
    <source>
        <dbReference type="Pfam" id="PF17892"/>
    </source>
</evidence>
<name>A0ABS0PIT4_9BRAD</name>
<dbReference type="InterPro" id="IPR011049">
    <property type="entry name" value="Serralysin-like_metalloprot_C"/>
</dbReference>
<accession>A0ABS0PIT4</accession>
<evidence type="ECO:0000256" key="1">
    <source>
        <dbReference type="ARBA" id="ARBA00004613"/>
    </source>
</evidence>
<reference evidence="4 5" key="1">
    <citation type="submission" date="2020-07" db="EMBL/GenBank/DDBJ databases">
        <title>Bradyrhizobium diversity isolated from nodules of indigenous legumes of Western Australia.</title>
        <authorList>
            <person name="Klepa M.S."/>
        </authorList>
    </citation>
    <scope>NUCLEOTIDE SEQUENCE [LARGE SCALE GENOMIC DNA]</scope>
    <source>
        <strain evidence="4 5">CNPSo 4010</strain>
    </source>
</reference>
<keyword evidence="5" id="KW-1185">Reference proteome</keyword>
<comment type="subcellular location">
    <subcellularLocation>
        <location evidence="1">Secreted</location>
    </subcellularLocation>
</comment>
<gene>
    <name evidence="4" type="ORF">HZZ13_04800</name>
</gene>
<dbReference type="PRINTS" id="PR00313">
    <property type="entry name" value="CABNDNGRPT"/>
</dbReference>
<evidence type="ECO:0000313" key="5">
    <source>
        <dbReference type="Proteomes" id="UP000807370"/>
    </source>
</evidence>
<keyword evidence="2" id="KW-0964">Secreted</keyword>
<sequence length="177" mass="17843">MTHGDTLAIAHASLLASDVDIDGDNLTIVSVGAAPKGTVVIDGQGVSYPPDFGYEGSDSFTYTISHGVATATATVSLTISNAFEGWVVGDANADTLIGDAVAPNSIYGGAGNDVITGGNAADRLAGGARTDTLNGNNGDDSFWGMDGNDAINGGNGTDTADLTWRKEAAAHPMDFFA</sequence>
<dbReference type="Pfam" id="PF00353">
    <property type="entry name" value="HemolysinCabind"/>
    <property type="match status" value="1"/>
</dbReference>
<dbReference type="EMBL" id="JACCHP010000002">
    <property type="protein sequence ID" value="MBH5397111.1"/>
    <property type="molecule type" value="Genomic_DNA"/>
</dbReference>
<dbReference type="PANTHER" id="PTHR38340">
    <property type="entry name" value="S-LAYER PROTEIN"/>
    <property type="match status" value="1"/>
</dbReference>
<dbReference type="SUPFAM" id="SSF51120">
    <property type="entry name" value="beta-Roll"/>
    <property type="match status" value="1"/>
</dbReference>
<dbReference type="Proteomes" id="UP000807370">
    <property type="component" value="Unassembled WGS sequence"/>
</dbReference>
<organism evidence="4 5">
    <name type="scientific">Bradyrhizobium agreste</name>
    <dbReference type="NCBI Taxonomy" id="2751811"/>
    <lineage>
        <taxon>Bacteria</taxon>
        <taxon>Pseudomonadati</taxon>
        <taxon>Pseudomonadota</taxon>
        <taxon>Alphaproteobacteria</taxon>
        <taxon>Hyphomicrobiales</taxon>
        <taxon>Nitrobacteraceae</taxon>
        <taxon>Bradyrhizobium</taxon>
    </lineage>
</organism>
<comment type="caution">
    <text evidence="4">The sequence shown here is derived from an EMBL/GenBank/DDBJ whole genome shotgun (WGS) entry which is preliminary data.</text>
</comment>
<proteinExistence type="predicted"/>
<dbReference type="Pfam" id="PF17892">
    <property type="entry name" value="Cadherin_5"/>
    <property type="match status" value="1"/>
</dbReference>
<dbReference type="PANTHER" id="PTHR38340:SF1">
    <property type="entry name" value="S-LAYER PROTEIN"/>
    <property type="match status" value="1"/>
</dbReference>
<dbReference type="InterPro" id="IPR001343">
    <property type="entry name" value="Hemolysn_Ca-bd"/>
</dbReference>
<evidence type="ECO:0000313" key="4">
    <source>
        <dbReference type="EMBL" id="MBH5397111.1"/>
    </source>
</evidence>
<dbReference type="Gene3D" id="2.150.10.10">
    <property type="entry name" value="Serralysin-like metalloprotease, C-terminal"/>
    <property type="match status" value="1"/>
</dbReference>
<dbReference type="InterPro" id="IPR050557">
    <property type="entry name" value="RTX_toxin/Mannuronan_C5-epim"/>
</dbReference>
<protein>
    <submittedName>
        <fullName evidence="4">Cadherin-like domain-containing protein</fullName>
    </submittedName>
</protein>
<feature type="domain" description="Cadherin-like" evidence="3">
    <location>
        <begin position="4"/>
        <end position="79"/>
    </location>
</feature>
<evidence type="ECO:0000256" key="2">
    <source>
        <dbReference type="ARBA" id="ARBA00022525"/>
    </source>
</evidence>
<dbReference type="InterPro" id="IPR041690">
    <property type="entry name" value="Cadherin_5"/>
</dbReference>